<dbReference type="RefSeq" id="WP_075798106.1">
    <property type="nucleotide sequence ID" value="NZ_CP015583.1"/>
</dbReference>
<dbReference type="eggNOG" id="COG2919">
    <property type="taxonomic scope" value="Bacteria"/>
</dbReference>
<reference evidence="2 3" key="1">
    <citation type="submission" date="2016-05" db="EMBL/GenBank/DDBJ databases">
        <title>Complete Genome and Methylome Analysis of Psychrotrophic Bacterial Isolates from Antarctic Lake Untersee.</title>
        <authorList>
            <person name="Fomenkov A."/>
            <person name="Akimov V.N."/>
            <person name="Vasilyeva L.V."/>
            <person name="Andersen D."/>
            <person name="Vincze T."/>
            <person name="Roberts R.J."/>
        </authorList>
    </citation>
    <scope>NUCLEOTIDE SEQUENCE [LARGE SCALE GENOMIC DNA]</scope>
    <source>
        <strain evidence="2 3">U14-5</strain>
    </source>
</reference>
<evidence type="ECO:0000313" key="3">
    <source>
        <dbReference type="Proteomes" id="UP000185494"/>
    </source>
</evidence>
<dbReference type="Pfam" id="PF04977">
    <property type="entry name" value="DivIC"/>
    <property type="match status" value="1"/>
</dbReference>
<evidence type="ECO:0000256" key="1">
    <source>
        <dbReference type="SAM" id="Coils"/>
    </source>
</evidence>
<sequence length="107" mass="12011">MLKSIKRRLQGAVLPAVFLAICAYFAHHAISGSRGTEARAVRMAQIEDARAELRLAEAERDAMDRRVAGLRAEHLDRDMLDERARALLNVVGKDEIVIPYGPNERLF</sequence>
<evidence type="ECO:0000313" key="2">
    <source>
        <dbReference type="EMBL" id="APT57215.1"/>
    </source>
</evidence>
<dbReference type="EMBL" id="CP015583">
    <property type="protein sequence ID" value="APT57215.1"/>
    <property type="molecule type" value="Genomic_DNA"/>
</dbReference>
<dbReference type="AlphaFoldDB" id="A0A1L7AEH6"/>
<gene>
    <name evidence="2" type="ORF">RGI145_09010</name>
</gene>
<organism evidence="2 3">
    <name type="scientific">Roseomonas gilardii</name>
    <dbReference type="NCBI Taxonomy" id="257708"/>
    <lineage>
        <taxon>Bacteria</taxon>
        <taxon>Pseudomonadati</taxon>
        <taxon>Pseudomonadota</taxon>
        <taxon>Alphaproteobacteria</taxon>
        <taxon>Acetobacterales</taxon>
        <taxon>Roseomonadaceae</taxon>
        <taxon>Roseomonas</taxon>
    </lineage>
</organism>
<keyword evidence="1" id="KW-0175">Coiled coil</keyword>
<name>A0A1L7AEH6_9PROT</name>
<proteinExistence type="predicted"/>
<dbReference type="Proteomes" id="UP000185494">
    <property type="component" value="Chromosome 1"/>
</dbReference>
<protein>
    <submittedName>
        <fullName evidence="2">Septum formation initiator protein</fullName>
    </submittedName>
</protein>
<dbReference type="KEGG" id="rgi:RGI145_09010"/>
<accession>A0A1L7AEH6</accession>
<dbReference type="InterPro" id="IPR007060">
    <property type="entry name" value="FtsL/DivIC"/>
</dbReference>
<feature type="coiled-coil region" evidence="1">
    <location>
        <begin position="41"/>
        <end position="73"/>
    </location>
</feature>
<dbReference type="STRING" id="257708.RGI145_09010"/>